<gene>
    <name evidence="1" type="ORF">METZ01_LOCUS183885</name>
</gene>
<organism evidence="1">
    <name type="scientific">marine metagenome</name>
    <dbReference type="NCBI Taxonomy" id="408172"/>
    <lineage>
        <taxon>unclassified sequences</taxon>
        <taxon>metagenomes</taxon>
        <taxon>ecological metagenomes</taxon>
    </lineage>
</organism>
<evidence type="ECO:0000313" key="1">
    <source>
        <dbReference type="EMBL" id="SVB31031.1"/>
    </source>
</evidence>
<accession>A0A382CZX5</accession>
<reference evidence="1" key="1">
    <citation type="submission" date="2018-05" db="EMBL/GenBank/DDBJ databases">
        <authorList>
            <person name="Lanie J.A."/>
            <person name="Ng W.-L."/>
            <person name="Kazmierczak K.M."/>
            <person name="Andrzejewski T.M."/>
            <person name="Davidsen T.M."/>
            <person name="Wayne K.J."/>
            <person name="Tettelin H."/>
            <person name="Glass J.I."/>
            <person name="Rusch D."/>
            <person name="Podicherti R."/>
            <person name="Tsui H.-C.T."/>
            <person name="Winkler M.E."/>
        </authorList>
    </citation>
    <scope>NUCLEOTIDE SEQUENCE</scope>
</reference>
<name>A0A382CZX5_9ZZZZ</name>
<dbReference type="AlphaFoldDB" id="A0A382CZX5"/>
<dbReference type="EMBL" id="UINC01036687">
    <property type="protein sequence ID" value="SVB31031.1"/>
    <property type="molecule type" value="Genomic_DNA"/>
</dbReference>
<protein>
    <submittedName>
        <fullName evidence="1">Uncharacterized protein</fullName>
    </submittedName>
</protein>
<proteinExistence type="predicted"/>
<sequence>MLLNNSISLLIRTSLFGLVGFYSINYIDKWLKKLLDKMLKIRYNSVLKIWKFIQISQRNGNTMVEKLVTRQEVDGFLGIDTQINSSENPLEEAVAILTDLVNGDYSVDQLRRDMHEWKNTWTVITPKERPAPMPPMSPFE</sequence>